<evidence type="ECO:0000313" key="2">
    <source>
        <dbReference type="EMBL" id="MDT1063373.1"/>
    </source>
</evidence>
<reference evidence="3" key="1">
    <citation type="submission" date="2023-07" db="EMBL/GenBank/DDBJ databases">
        <title>Characterization of two Paracoccaceae strains isolated from Phycosphere and proposal of Xinfangfangia lacusdiani sp. nov.</title>
        <authorList>
            <person name="Deng Y."/>
            <person name="Zhang Y.Q."/>
        </authorList>
    </citation>
    <scope>NUCLEOTIDE SEQUENCE [LARGE SCALE GENOMIC DNA]</scope>
    <source>
        <strain evidence="3">CPCC 101403</strain>
    </source>
</reference>
<evidence type="ECO:0000313" key="3">
    <source>
        <dbReference type="Proteomes" id="UP001251085"/>
    </source>
</evidence>
<feature type="transmembrane region" description="Helical" evidence="1">
    <location>
        <begin position="335"/>
        <end position="358"/>
    </location>
</feature>
<dbReference type="InterPro" id="IPR010266">
    <property type="entry name" value="NnrS"/>
</dbReference>
<dbReference type="EMBL" id="JAVRQI010000012">
    <property type="protein sequence ID" value="MDT1063373.1"/>
    <property type="molecule type" value="Genomic_DNA"/>
</dbReference>
<feature type="transmembrane region" description="Helical" evidence="1">
    <location>
        <begin position="179"/>
        <end position="200"/>
    </location>
</feature>
<feature type="transmembrane region" description="Helical" evidence="1">
    <location>
        <begin position="364"/>
        <end position="383"/>
    </location>
</feature>
<dbReference type="Proteomes" id="UP001251085">
    <property type="component" value="Unassembled WGS sequence"/>
</dbReference>
<evidence type="ECO:0000256" key="1">
    <source>
        <dbReference type="SAM" id="Phobius"/>
    </source>
</evidence>
<keyword evidence="3" id="KW-1185">Reference proteome</keyword>
<dbReference type="Pfam" id="PF05940">
    <property type="entry name" value="NnrS"/>
    <property type="match status" value="1"/>
</dbReference>
<feature type="transmembrane region" description="Helical" evidence="1">
    <location>
        <begin position="28"/>
        <end position="48"/>
    </location>
</feature>
<organism evidence="2 3">
    <name type="scientific">Paracoccus broussonetiae</name>
    <dbReference type="NCBI Taxonomy" id="3075834"/>
    <lineage>
        <taxon>Bacteria</taxon>
        <taxon>Pseudomonadati</taxon>
        <taxon>Pseudomonadota</taxon>
        <taxon>Alphaproteobacteria</taxon>
        <taxon>Rhodobacterales</taxon>
        <taxon>Paracoccaceae</taxon>
        <taxon>Paracoccus</taxon>
    </lineage>
</organism>
<gene>
    <name evidence="2" type="ORF">RM190_15975</name>
</gene>
<feature type="transmembrane region" description="Helical" evidence="1">
    <location>
        <begin position="275"/>
        <end position="298"/>
    </location>
</feature>
<feature type="transmembrane region" description="Helical" evidence="1">
    <location>
        <begin position="60"/>
        <end position="81"/>
    </location>
</feature>
<keyword evidence="1" id="KW-1133">Transmembrane helix</keyword>
<feature type="transmembrane region" description="Helical" evidence="1">
    <location>
        <begin position="220"/>
        <end position="238"/>
    </location>
</feature>
<keyword evidence="1" id="KW-0812">Transmembrane</keyword>
<keyword evidence="1" id="KW-0472">Membrane</keyword>
<feature type="transmembrane region" description="Helical" evidence="1">
    <location>
        <begin position="118"/>
        <end position="139"/>
    </location>
</feature>
<name>A0ABU3EGK3_9RHOB</name>
<feature type="transmembrane region" description="Helical" evidence="1">
    <location>
        <begin position="304"/>
        <end position="323"/>
    </location>
</feature>
<feature type="transmembrane region" description="Helical" evidence="1">
    <location>
        <begin position="244"/>
        <end position="263"/>
    </location>
</feature>
<dbReference type="RefSeq" id="WP_311760462.1">
    <property type="nucleotide sequence ID" value="NZ_JAVRQI010000012.1"/>
</dbReference>
<protein>
    <submittedName>
        <fullName evidence="2">NnrS family protein</fullName>
    </submittedName>
</protein>
<feature type="transmembrane region" description="Helical" evidence="1">
    <location>
        <begin position="93"/>
        <end position="112"/>
    </location>
</feature>
<sequence length="399" mass="42389">MPDAKRPRIPRGMNPEGPALWSYGFRPFFLGGAIWAVLTMALWIAALVHGLPLGGDFGAALWHAHEMVFGFASAVLAGFLLTAIPNWTGTLPVSGRALIGLFSLWVLGRIAMTGAEWIGVWPAALIDALFLPVLLATAAREIVAGRKWNNLKVLIGVAAIMVGNLGFHATVLLGGDPAIWLRAAIAGYVALVMIIGGRIIPSFTRNWLSRQNAQTLPVPFNRFDVGVIGFSTLALIIWTIAPEALLTALMALVAGGLNVARLARWRGLATRAEGILLVLHLSYAFVPLGFLTIAASGAGLVQPVSALHVLTVGVIGATMLAVMTRATRGHTGRTLTASPLTLIAYLCLFAAALARPLADLSGGLWLMEAAGGLWILAFGLFVLEYGPMLMMRRPQPKMT</sequence>
<proteinExistence type="predicted"/>
<accession>A0ABU3EGK3</accession>
<feature type="transmembrane region" description="Helical" evidence="1">
    <location>
        <begin position="151"/>
        <end position="173"/>
    </location>
</feature>
<comment type="caution">
    <text evidence="2">The sequence shown here is derived from an EMBL/GenBank/DDBJ whole genome shotgun (WGS) entry which is preliminary data.</text>
</comment>